<protein>
    <submittedName>
        <fullName evidence="2">Putative membrane protein</fullName>
    </submittedName>
    <submittedName>
        <fullName evidence="3">Rod shape-determining protein MreD</fullName>
    </submittedName>
</protein>
<feature type="transmembrane region" description="Helical" evidence="1">
    <location>
        <begin position="111"/>
        <end position="129"/>
    </location>
</feature>
<evidence type="ECO:0000313" key="5">
    <source>
        <dbReference type="Proteomes" id="UP000238565"/>
    </source>
</evidence>
<dbReference type="AlphaFoldDB" id="A0A1E5UG85"/>
<organism evidence="2 4">
    <name type="scientific">Cloacibacterium normanense</name>
    <dbReference type="NCBI Taxonomy" id="237258"/>
    <lineage>
        <taxon>Bacteria</taxon>
        <taxon>Pseudomonadati</taxon>
        <taxon>Bacteroidota</taxon>
        <taxon>Flavobacteriia</taxon>
        <taxon>Flavobacteriales</taxon>
        <taxon>Weeksellaceae</taxon>
    </lineage>
</organism>
<feature type="transmembrane region" description="Helical" evidence="1">
    <location>
        <begin position="67"/>
        <end position="90"/>
    </location>
</feature>
<keyword evidence="1" id="KW-0472">Membrane</keyword>
<dbReference type="EMBL" id="PTPZ01000002">
    <property type="protein sequence ID" value="PPZ92138.1"/>
    <property type="molecule type" value="Genomic_DNA"/>
</dbReference>
<feature type="transmembrane region" description="Helical" evidence="1">
    <location>
        <begin position="141"/>
        <end position="162"/>
    </location>
</feature>
<gene>
    <name evidence="2" type="ORF">BHF72_1716</name>
    <name evidence="3" type="ORF">C3729_03935</name>
</gene>
<sequence length="168" mass="19681">MISRNLFTDVLLIAMLVTLQIFLFNRIDIAGKYTPVIYIIFVLFYPFYRNLYIFLSASFILGLSIDAFLGTWGINAFATTLIAYFRTIIFKTSTEVSSDVFSFHNLQWSQFLFYIFSSIFVHQLLVQSIEFFKFDRFFEVILNILVTSVISIIFVLLYSLAFKIKEKV</sequence>
<proteinExistence type="predicted"/>
<dbReference type="OrthoDB" id="1132160at2"/>
<name>A0A1E5UG85_9FLAO</name>
<dbReference type="STRING" id="237258.SAMN04489756_12245"/>
<dbReference type="KEGG" id="cnr:EB819_10890"/>
<feature type="transmembrane region" description="Helical" evidence="1">
    <location>
        <begin position="6"/>
        <end position="24"/>
    </location>
</feature>
<keyword evidence="1" id="KW-0812">Transmembrane</keyword>
<reference evidence="2 4" key="1">
    <citation type="submission" date="2016-09" db="EMBL/GenBank/DDBJ databases">
        <authorList>
            <person name="Capua I."/>
            <person name="De Benedictis P."/>
            <person name="Joannis T."/>
            <person name="Lombin L.H."/>
            <person name="Cattoli G."/>
        </authorList>
    </citation>
    <scope>NUCLEOTIDE SEQUENCE [LARGE SCALE GENOMIC DNA]</scope>
    <source>
        <strain evidence="2 4">NRS-1</strain>
    </source>
</reference>
<dbReference type="PATRIC" id="fig|237258.4.peg.1669"/>
<dbReference type="EMBL" id="MKGI01000016">
    <property type="protein sequence ID" value="OEL11847.1"/>
    <property type="molecule type" value="Genomic_DNA"/>
</dbReference>
<evidence type="ECO:0000313" key="2">
    <source>
        <dbReference type="EMBL" id="OEL11847.1"/>
    </source>
</evidence>
<keyword evidence="4" id="KW-1185">Reference proteome</keyword>
<dbReference type="Proteomes" id="UP000095601">
    <property type="component" value="Unassembled WGS sequence"/>
</dbReference>
<keyword evidence="1" id="KW-1133">Transmembrane helix</keyword>
<evidence type="ECO:0000313" key="3">
    <source>
        <dbReference type="EMBL" id="PPZ92138.1"/>
    </source>
</evidence>
<accession>A0A1E5UG85</accession>
<feature type="transmembrane region" description="Helical" evidence="1">
    <location>
        <begin position="36"/>
        <end position="61"/>
    </location>
</feature>
<dbReference type="Proteomes" id="UP000238565">
    <property type="component" value="Unassembled WGS sequence"/>
</dbReference>
<comment type="caution">
    <text evidence="2">The sequence shown here is derived from an EMBL/GenBank/DDBJ whole genome shotgun (WGS) entry which is preliminary data.</text>
</comment>
<evidence type="ECO:0000256" key="1">
    <source>
        <dbReference type="SAM" id="Phobius"/>
    </source>
</evidence>
<evidence type="ECO:0000313" key="4">
    <source>
        <dbReference type="Proteomes" id="UP000095601"/>
    </source>
</evidence>
<reference evidence="3 5" key="2">
    <citation type="submission" date="2018-02" db="EMBL/GenBank/DDBJ databases">
        <title>Draft genome sequence of bacterial isolates from marine environment.</title>
        <authorList>
            <person name="Singh S.K."/>
            <person name="Hill R."/>
            <person name="Major S."/>
            <person name="Cai H."/>
            <person name="Li Y."/>
        </authorList>
    </citation>
    <scope>NUCLEOTIDE SEQUENCE [LARGE SCALE GENOMIC DNA]</scope>
    <source>
        <strain evidence="3 5">IMET F</strain>
    </source>
</reference>
<dbReference type="RefSeq" id="WP_069797432.1">
    <property type="nucleotide sequence ID" value="NZ_CP034157.1"/>
</dbReference>